<feature type="domain" description="Lnb-like transmembrane" evidence="4">
    <location>
        <begin position="271"/>
        <end position="384"/>
    </location>
</feature>
<keyword evidence="1" id="KW-0472">Membrane</keyword>
<evidence type="ECO:0000259" key="4">
    <source>
        <dbReference type="Pfam" id="PF25221"/>
    </source>
</evidence>
<dbReference type="Pfam" id="PF13387">
    <property type="entry name" value="Lnb_N"/>
    <property type="match status" value="1"/>
</dbReference>
<keyword evidence="2" id="KW-0732">Signal</keyword>
<gene>
    <name evidence="5" type="ORF">HDE68_004434</name>
</gene>
<dbReference type="EMBL" id="JACHCE010000009">
    <property type="protein sequence ID" value="MBB5638502.1"/>
    <property type="molecule type" value="Genomic_DNA"/>
</dbReference>
<dbReference type="Pfam" id="PF25221">
    <property type="entry name" value="5TMH_Lnb"/>
    <property type="match status" value="1"/>
</dbReference>
<feature type="transmembrane region" description="Helical" evidence="1">
    <location>
        <begin position="264"/>
        <end position="282"/>
    </location>
</feature>
<sequence>MRKQFIILLLFILYQQTANASLSVPAQNSLFLSENSSVSVLTCEKTSKYLYSLFGHSAIRISDPERQIDLIYNYGTFDNDDPDFYINFINGRMKYSLSVSDYTAFLQEYVINEQSVSAQKLNLTFKQKNKLFALINEEIKPANKFYNYDFVRNNCATRIRDLLAKTIGPEFDRTLLLMNKGEGSSVRKMISNYLTKDELYMLGMNLLLGEKADVVSSKAVSLFLPDTLAKRLDQLHLRNTKLSASPVYLFKSDRSQLPSPNPELINKGLYVLTLLLAINLFVQKKPLYLNKLILFITIMIFTVVSLAGCLLIYLSVFSSMELVRYNLNILWCNPFYLLLYFKAFRKYTIMALLTGILVFILCYFQTISFPFTFPGLLLIMVLLVLSFNNNTSAGNQIKSINLV</sequence>
<evidence type="ECO:0000256" key="1">
    <source>
        <dbReference type="SAM" id="Phobius"/>
    </source>
</evidence>
<keyword evidence="1" id="KW-0812">Transmembrane</keyword>
<evidence type="ECO:0008006" key="7">
    <source>
        <dbReference type="Google" id="ProtNLM"/>
    </source>
</evidence>
<reference evidence="5 6" key="1">
    <citation type="submission" date="2020-08" db="EMBL/GenBank/DDBJ databases">
        <title>Genomic Encyclopedia of Type Strains, Phase IV (KMG-V): Genome sequencing to study the core and pangenomes of soil and plant-associated prokaryotes.</title>
        <authorList>
            <person name="Whitman W."/>
        </authorList>
    </citation>
    <scope>NUCLEOTIDE SEQUENCE [LARGE SCALE GENOMIC DNA]</scope>
    <source>
        <strain evidence="5 6">S3M1</strain>
    </source>
</reference>
<dbReference type="InterPro" id="IPR025178">
    <property type="entry name" value="Lnb_N"/>
</dbReference>
<name>A0A7W8ZQU9_9SPHI</name>
<dbReference type="InterPro" id="IPR057436">
    <property type="entry name" value="5TMH_Lnb"/>
</dbReference>
<protein>
    <recommendedName>
        <fullName evidence="7">DUF4105 domain-containing protein</fullName>
    </recommendedName>
</protein>
<feature type="transmembrane region" description="Helical" evidence="1">
    <location>
        <begin position="322"/>
        <end position="340"/>
    </location>
</feature>
<dbReference type="AlphaFoldDB" id="A0A7W8ZQU9"/>
<evidence type="ECO:0000259" key="3">
    <source>
        <dbReference type="Pfam" id="PF13387"/>
    </source>
</evidence>
<evidence type="ECO:0000256" key="2">
    <source>
        <dbReference type="SAM" id="SignalP"/>
    </source>
</evidence>
<dbReference type="RefSeq" id="WP_183884326.1">
    <property type="nucleotide sequence ID" value="NZ_JACHCE010000009.1"/>
</dbReference>
<feature type="transmembrane region" description="Helical" evidence="1">
    <location>
        <begin position="347"/>
        <end position="366"/>
    </location>
</feature>
<accession>A0A7W8ZQU9</accession>
<keyword evidence="1" id="KW-1133">Transmembrane helix</keyword>
<comment type="caution">
    <text evidence="5">The sequence shown here is derived from an EMBL/GenBank/DDBJ whole genome shotgun (WGS) entry which is preliminary data.</text>
</comment>
<feature type="transmembrane region" description="Helical" evidence="1">
    <location>
        <begin position="372"/>
        <end position="389"/>
    </location>
</feature>
<feature type="signal peptide" evidence="2">
    <location>
        <begin position="1"/>
        <end position="20"/>
    </location>
</feature>
<organism evidence="5 6">
    <name type="scientific">Pedobacter cryoconitis</name>
    <dbReference type="NCBI Taxonomy" id="188932"/>
    <lineage>
        <taxon>Bacteria</taxon>
        <taxon>Pseudomonadati</taxon>
        <taxon>Bacteroidota</taxon>
        <taxon>Sphingobacteriia</taxon>
        <taxon>Sphingobacteriales</taxon>
        <taxon>Sphingobacteriaceae</taxon>
        <taxon>Pedobacter</taxon>
    </lineage>
</organism>
<evidence type="ECO:0000313" key="5">
    <source>
        <dbReference type="EMBL" id="MBB5638502.1"/>
    </source>
</evidence>
<feature type="domain" description="Lnb N-terminal periplasmic" evidence="3">
    <location>
        <begin position="41"/>
        <end position="173"/>
    </location>
</feature>
<proteinExistence type="predicted"/>
<feature type="chain" id="PRO_5031467244" description="DUF4105 domain-containing protein" evidence="2">
    <location>
        <begin position="21"/>
        <end position="403"/>
    </location>
</feature>
<evidence type="ECO:0000313" key="6">
    <source>
        <dbReference type="Proteomes" id="UP000537204"/>
    </source>
</evidence>
<dbReference type="Proteomes" id="UP000537204">
    <property type="component" value="Unassembled WGS sequence"/>
</dbReference>
<feature type="transmembrane region" description="Helical" evidence="1">
    <location>
        <begin position="294"/>
        <end position="316"/>
    </location>
</feature>